<evidence type="ECO:0000259" key="2">
    <source>
        <dbReference type="Pfam" id="PF19189"/>
    </source>
</evidence>
<comment type="caution">
    <text evidence="3">The sequence shown here is derived from an EMBL/GenBank/DDBJ whole genome shotgun (WGS) entry which is preliminary data.</text>
</comment>
<feature type="region of interest" description="Disordered" evidence="1">
    <location>
        <begin position="106"/>
        <end position="137"/>
    </location>
</feature>
<dbReference type="Pfam" id="PF19189">
    <property type="entry name" value="Mtf2"/>
    <property type="match status" value="1"/>
</dbReference>
<reference evidence="3" key="1">
    <citation type="submission" date="2023-06" db="EMBL/GenBank/DDBJ databases">
        <title>Genome-scale phylogeny and comparative genomics of the fungal order Sordariales.</title>
        <authorList>
            <consortium name="Lawrence Berkeley National Laboratory"/>
            <person name="Hensen N."/>
            <person name="Bonometti L."/>
            <person name="Westerberg I."/>
            <person name="Brannstrom I.O."/>
            <person name="Guillou S."/>
            <person name="Cros-Aarteil S."/>
            <person name="Calhoun S."/>
            <person name="Haridas S."/>
            <person name="Kuo A."/>
            <person name="Mondo S."/>
            <person name="Pangilinan J."/>
            <person name="Riley R."/>
            <person name="LaButti K."/>
            <person name="Andreopoulos B."/>
            <person name="Lipzen A."/>
            <person name="Chen C."/>
            <person name="Yanf M."/>
            <person name="Daum C."/>
            <person name="Ng V."/>
            <person name="Clum A."/>
            <person name="Steindorff A."/>
            <person name="Ohm R."/>
            <person name="Martin F."/>
            <person name="Silar P."/>
            <person name="Natvig D."/>
            <person name="Lalanne C."/>
            <person name="Gautier V."/>
            <person name="Ament-velasquez S.L."/>
            <person name="Kruys A."/>
            <person name="Hutchinson M.I."/>
            <person name="Powell A.J."/>
            <person name="Barry K."/>
            <person name="Miller A.N."/>
            <person name="Grigoriev I.V."/>
            <person name="Debuchy R."/>
            <person name="Gladieux P."/>
            <person name="Thoren M.H."/>
            <person name="Johannesson H."/>
        </authorList>
    </citation>
    <scope>NUCLEOTIDE SEQUENCE</scope>
    <source>
        <strain evidence="3">SMH2392-1A</strain>
    </source>
</reference>
<dbReference type="InterPro" id="IPR040009">
    <property type="entry name" value="Mtf2/C5D6.12-like"/>
</dbReference>
<evidence type="ECO:0000313" key="4">
    <source>
        <dbReference type="Proteomes" id="UP001172101"/>
    </source>
</evidence>
<evidence type="ECO:0000313" key="3">
    <source>
        <dbReference type="EMBL" id="KAK0713469.1"/>
    </source>
</evidence>
<sequence>MSTTLLPFLYQTRTLQRLPAAGLSAPLHFTTCFRSGRQCRGVRTRPGRPGPVLKVFKAPSYLPSTRPAPVLRHDQNENEELELLSTITPDERQAFDKIFREIAARSSSALPQESSKKTKTDGVGNESPGEASSNADIEANDAVNIIFRDPASQANKPGKQTSGGFGRRHLFGSSEDPESAIARFPPVLRAAARMAMGVMEADKEADYAMNRGNLASSWELDDQELEALDIKGNSLLGKSVDIESKRREERARVSLLMKNAKTDFELWDIMESEVFSMVDRLGIGKQQPSKPGRKKKPSDDKLSMHTFGPLYPQHLHEALRLMDESFTTSSPLALNILPRVKELGLASYVLGVSTEFYNTLAWIQWYRRGDVRAVFSLFDEMRNAGLYCDGASLAIVHDIKTFFDSCSGPSSTNGPFLTELMTMPEYMYNLRPGIKHRIGLIGAHIKDSVETPVR</sequence>
<dbReference type="PANTHER" id="PTHR39468:SF1">
    <property type="entry name" value="MTF2-LIKE C-TERMINAL DOMAIN-CONTAINING PROTEIN"/>
    <property type="match status" value="1"/>
</dbReference>
<dbReference type="GO" id="GO:0005739">
    <property type="term" value="C:mitochondrion"/>
    <property type="evidence" value="ECO:0007669"/>
    <property type="project" value="InterPro"/>
</dbReference>
<dbReference type="Proteomes" id="UP001172101">
    <property type="component" value="Unassembled WGS sequence"/>
</dbReference>
<dbReference type="GeneID" id="85321405"/>
<proteinExistence type="predicted"/>
<feature type="domain" description="Mtf2-like C-terminal" evidence="2">
    <location>
        <begin position="253"/>
        <end position="403"/>
    </location>
</feature>
<dbReference type="InterPro" id="IPR043837">
    <property type="entry name" value="Mtf2-like_C"/>
</dbReference>
<protein>
    <recommendedName>
        <fullName evidence="2">Mtf2-like C-terminal domain-containing protein</fullName>
    </recommendedName>
</protein>
<accession>A0AA40ACY2</accession>
<dbReference type="AlphaFoldDB" id="A0AA40ACY2"/>
<dbReference type="RefSeq" id="XP_060294792.1">
    <property type="nucleotide sequence ID" value="XM_060438135.1"/>
</dbReference>
<dbReference type="PANTHER" id="PTHR39468">
    <property type="entry name" value="CHROMOSOME 7, WHOLE GENOME SHOTGUN SEQUENCE"/>
    <property type="match status" value="1"/>
</dbReference>
<keyword evidence="4" id="KW-1185">Reference proteome</keyword>
<dbReference type="EMBL" id="JAUIRO010000005">
    <property type="protein sequence ID" value="KAK0713469.1"/>
    <property type="molecule type" value="Genomic_DNA"/>
</dbReference>
<gene>
    <name evidence="3" type="ORF">B0T26DRAFT_649939</name>
</gene>
<name>A0AA40ACY2_9PEZI</name>
<organism evidence="3 4">
    <name type="scientific">Lasiosphaeria miniovina</name>
    <dbReference type="NCBI Taxonomy" id="1954250"/>
    <lineage>
        <taxon>Eukaryota</taxon>
        <taxon>Fungi</taxon>
        <taxon>Dikarya</taxon>
        <taxon>Ascomycota</taxon>
        <taxon>Pezizomycotina</taxon>
        <taxon>Sordariomycetes</taxon>
        <taxon>Sordariomycetidae</taxon>
        <taxon>Sordariales</taxon>
        <taxon>Lasiosphaeriaceae</taxon>
        <taxon>Lasiosphaeria</taxon>
    </lineage>
</organism>
<evidence type="ECO:0000256" key="1">
    <source>
        <dbReference type="SAM" id="MobiDB-lite"/>
    </source>
</evidence>